<dbReference type="EMBL" id="CP072943">
    <property type="protein sequence ID" value="QTX33651.1"/>
    <property type="molecule type" value="Genomic_DNA"/>
</dbReference>
<comment type="similarity">
    <text evidence="2">Belongs to the threonine aldolase family.</text>
</comment>
<reference evidence="8" key="1">
    <citation type="submission" date="2021-04" db="EMBL/GenBank/DDBJ databases">
        <title>A novel Synergistetes isolate from a pyrite-forming mixed culture.</title>
        <authorList>
            <person name="Bunk B."/>
            <person name="Sproer C."/>
            <person name="Spring S."/>
            <person name="Pester M."/>
        </authorList>
    </citation>
    <scope>NUCLEOTIDE SEQUENCE [LARGE SCALE GENOMIC DNA]</scope>
    <source>
        <strain evidence="8">J.5.4.2-T.3.5.2</strain>
    </source>
</reference>
<dbReference type="PANTHER" id="PTHR48097">
    <property type="entry name" value="L-THREONINE ALDOLASE-RELATED"/>
    <property type="match status" value="1"/>
</dbReference>
<name>A0A9Q7ATI6_9BACT</name>
<evidence type="ECO:0000256" key="5">
    <source>
        <dbReference type="PIRSR" id="PIRSR017617-1"/>
    </source>
</evidence>
<dbReference type="GO" id="GO:0006545">
    <property type="term" value="P:glycine biosynthetic process"/>
    <property type="evidence" value="ECO:0007669"/>
    <property type="project" value="TreeGrafter"/>
</dbReference>
<accession>A0A9Q7ATI6</accession>
<evidence type="ECO:0000259" key="6">
    <source>
        <dbReference type="Pfam" id="PF01212"/>
    </source>
</evidence>
<dbReference type="NCBIfam" id="NF007825">
    <property type="entry name" value="PRK10534.1"/>
    <property type="match status" value="1"/>
</dbReference>
<evidence type="ECO:0000256" key="3">
    <source>
        <dbReference type="ARBA" id="ARBA00022898"/>
    </source>
</evidence>
<dbReference type="PANTHER" id="PTHR48097:SF9">
    <property type="entry name" value="L-THREONINE ALDOLASE"/>
    <property type="match status" value="1"/>
</dbReference>
<evidence type="ECO:0000256" key="4">
    <source>
        <dbReference type="ARBA" id="ARBA00023239"/>
    </source>
</evidence>
<dbReference type="InterPro" id="IPR001597">
    <property type="entry name" value="ArAA_b-elim_lyase/Thr_aldolase"/>
</dbReference>
<dbReference type="EC" id="4.1.2.48" evidence="7"/>
<dbReference type="CDD" id="cd06502">
    <property type="entry name" value="TA_like"/>
    <property type="match status" value="1"/>
</dbReference>
<keyword evidence="4 7" id="KW-0456">Lyase</keyword>
<gene>
    <name evidence="7" type="primary">ltaE</name>
    <name evidence="7" type="ORF">KAR29_02635</name>
</gene>
<dbReference type="InterPro" id="IPR015424">
    <property type="entry name" value="PyrdxlP-dep_Trfase"/>
</dbReference>
<dbReference type="Gene3D" id="3.90.1150.10">
    <property type="entry name" value="Aspartate Aminotransferase, domain 1"/>
    <property type="match status" value="1"/>
</dbReference>
<protein>
    <submittedName>
        <fullName evidence="7">Low-specificity L-threonine aldolase</fullName>
        <ecNumber evidence="7">4.1.2.48</ecNumber>
    </submittedName>
</protein>
<organism evidence="7 8">
    <name type="scientific">Aminithiophilus ramosus</name>
    <dbReference type="NCBI Taxonomy" id="3029084"/>
    <lineage>
        <taxon>Bacteria</taxon>
        <taxon>Thermotogati</taxon>
        <taxon>Synergistota</taxon>
        <taxon>Synergistia</taxon>
        <taxon>Synergistales</taxon>
        <taxon>Aminithiophilaceae</taxon>
        <taxon>Aminithiophilus</taxon>
    </lineage>
</organism>
<keyword evidence="3" id="KW-0663">Pyridoxal phosphate</keyword>
<dbReference type="GO" id="GO:0006567">
    <property type="term" value="P:L-threonine catabolic process"/>
    <property type="evidence" value="ECO:0007669"/>
    <property type="project" value="TreeGrafter"/>
</dbReference>
<dbReference type="Gene3D" id="3.40.640.10">
    <property type="entry name" value="Type I PLP-dependent aspartate aminotransferase-like (Major domain)"/>
    <property type="match status" value="1"/>
</dbReference>
<dbReference type="PIRSF" id="PIRSF017617">
    <property type="entry name" value="Thr_aldolase"/>
    <property type="match status" value="1"/>
</dbReference>
<dbReference type="NCBIfam" id="NF041359">
    <property type="entry name" value="GntG_guanitoxin"/>
    <property type="match status" value="1"/>
</dbReference>
<dbReference type="SUPFAM" id="SSF53383">
    <property type="entry name" value="PLP-dependent transferases"/>
    <property type="match status" value="1"/>
</dbReference>
<dbReference type="InterPro" id="IPR023603">
    <property type="entry name" value="Low_specificity_L-TA-like"/>
</dbReference>
<dbReference type="InterPro" id="IPR015422">
    <property type="entry name" value="PyrdxlP-dep_Trfase_small"/>
</dbReference>
<dbReference type="InterPro" id="IPR015421">
    <property type="entry name" value="PyrdxlP-dep_Trfase_major"/>
</dbReference>
<dbReference type="GO" id="GO:0005829">
    <property type="term" value="C:cytosol"/>
    <property type="evidence" value="ECO:0007669"/>
    <property type="project" value="TreeGrafter"/>
</dbReference>
<sequence>MEGWDVSVWDLRSDTVTKPCDEMRRAMAEAVVGDDVYEEDPTVRELEALGARLLGKEAALFVASGTMGNLIALLTHCGRGQGAVVGARSHIYNYEGGGMAALGGVMPLVVDDGTGLPSTEDLLGACRDASNVHFVEARLLCLENTHNASGGRAASPEAMEPLCALAREKGLSVHLDGARVFNAAVALGVDACRYGALVDSVQICLSKGLGAPVGSLLCGDGTFVREARKWRKRLGGGMRQAGVLAAAGLVALRSRIDRLAEDHEKARRLSLLLRREGLDLLDIPDATNMIYFRLPRGTEPHRFVDLCRNEGVLVGFPARDLVRLVTHLDLPEEAVDDVARSLVKAVRAL</sequence>
<feature type="domain" description="Aromatic amino acid beta-eliminating lyase/threonine aldolase" evidence="6">
    <location>
        <begin position="10"/>
        <end position="284"/>
    </location>
</feature>
<dbReference type="FunFam" id="3.40.640.10:FF:000030">
    <property type="entry name" value="Low-specificity L-threonine aldolase"/>
    <property type="match status" value="1"/>
</dbReference>
<dbReference type="Proteomes" id="UP000671879">
    <property type="component" value="Chromosome"/>
</dbReference>
<evidence type="ECO:0000256" key="2">
    <source>
        <dbReference type="ARBA" id="ARBA00006966"/>
    </source>
</evidence>
<keyword evidence="8" id="KW-1185">Reference proteome</keyword>
<dbReference type="GO" id="GO:0008732">
    <property type="term" value="F:L-allo-threonine aldolase activity"/>
    <property type="evidence" value="ECO:0007669"/>
    <property type="project" value="TreeGrafter"/>
</dbReference>
<evidence type="ECO:0000313" key="8">
    <source>
        <dbReference type="Proteomes" id="UP000671879"/>
    </source>
</evidence>
<feature type="modified residue" description="N6-(pyridoxal phosphate)lysine" evidence="5">
    <location>
        <position position="207"/>
    </location>
</feature>
<comment type="cofactor">
    <cofactor evidence="1">
        <name>pyridoxal 5'-phosphate</name>
        <dbReference type="ChEBI" id="CHEBI:597326"/>
    </cofactor>
</comment>
<dbReference type="Pfam" id="PF01212">
    <property type="entry name" value="Beta_elim_lyase"/>
    <property type="match status" value="1"/>
</dbReference>
<dbReference type="KEGG" id="aram:KAR29_02635"/>
<evidence type="ECO:0000313" key="7">
    <source>
        <dbReference type="EMBL" id="QTX33651.1"/>
    </source>
</evidence>
<dbReference type="AlphaFoldDB" id="A0A9Q7ATI6"/>
<proteinExistence type="inferred from homology"/>
<evidence type="ECO:0000256" key="1">
    <source>
        <dbReference type="ARBA" id="ARBA00001933"/>
    </source>
</evidence>